<evidence type="ECO:0000256" key="4">
    <source>
        <dbReference type="ARBA" id="ARBA00042988"/>
    </source>
</evidence>
<dbReference type="Pfam" id="PF01408">
    <property type="entry name" value="GFO_IDH_MocA"/>
    <property type="match status" value="1"/>
</dbReference>
<dbReference type="PANTHER" id="PTHR22604">
    <property type="entry name" value="OXIDOREDUCTASES"/>
    <property type="match status" value="1"/>
</dbReference>
<dbReference type="SUPFAM" id="SSF51735">
    <property type="entry name" value="NAD(P)-binding Rossmann-fold domains"/>
    <property type="match status" value="1"/>
</dbReference>
<dbReference type="OrthoDB" id="2129491at2759"/>
<accession>A0A6A5TC59</accession>
<dbReference type="SUPFAM" id="SSF55347">
    <property type="entry name" value="Glyceraldehyde-3-phosphate dehydrogenase-like, C-terminal domain"/>
    <property type="match status" value="1"/>
</dbReference>
<feature type="domain" description="Gfo/Idh/MocA-like oxidoreductase N-terminal" evidence="6">
    <location>
        <begin position="8"/>
        <end position="135"/>
    </location>
</feature>
<dbReference type="Gene3D" id="3.40.50.720">
    <property type="entry name" value="NAD(P)-binding Rossmann-like Domain"/>
    <property type="match status" value="1"/>
</dbReference>
<sequence length="400" mass="43491">MAAPKTIRWGILATGGIAKTFTVDLLADPTTRGVKHIKHTVVAAASSSSKDRAQSFLNEVKAPSDAKAYGSYEEFVKDANIDIVYIATPHSHHYQNAMLCLEAGKNVLCEKAFTVNAAQARALVDKAKEKNLFLMEAVWTRYFPLSIYVREQITSGRIGPIARVLADNSMALNPEESFKDGKNRMVNPDLAGGALLDLGIYSLTWVFQTLYLTQPENSRQPPKVIAALKNYEATGAADETTSIILNFPRSKEAGGDAHAIATTSLRIATAPGGNDETASIRIQGPLGEIQVFPPAFRPTRTKIILKDGTVEEKHWPQPGPGAGSGWYNGFGSSTNAEGEGHGMFWEADEAATAIVEGRKEGKYESLAESVLIMEVMDEARKQGNLTYPEKIETTKYPTQL</sequence>
<dbReference type="Pfam" id="PF22725">
    <property type="entry name" value="GFO_IDH_MocA_C3"/>
    <property type="match status" value="1"/>
</dbReference>
<reference evidence="8" key="1">
    <citation type="journal article" date="2020" name="Stud. Mycol.">
        <title>101 Dothideomycetes genomes: a test case for predicting lifestyles and emergence of pathogens.</title>
        <authorList>
            <person name="Haridas S."/>
            <person name="Albert R."/>
            <person name="Binder M."/>
            <person name="Bloem J."/>
            <person name="Labutti K."/>
            <person name="Salamov A."/>
            <person name="Andreopoulos B."/>
            <person name="Baker S."/>
            <person name="Barry K."/>
            <person name="Bills G."/>
            <person name="Bluhm B."/>
            <person name="Cannon C."/>
            <person name="Castanera R."/>
            <person name="Culley D."/>
            <person name="Daum C."/>
            <person name="Ezra D."/>
            <person name="Gonzalez J."/>
            <person name="Henrissat B."/>
            <person name="Kuo A."/>
            <person name="Liang C."/>
            <person name="Lipzen A."/>
            <person name="Lutzoni F."/>
            <person name="Magnuson J."/>
            <person name="Mondo S."/>
            <person name="Nolan M."/>
            <person name="Ohm R."/>
            <person name="Pangilinan J."/>
            <person name="Park H.-J."/>
            <person name="Ramirez L."/>
            <person name="Alfaro M."/>
            <person name="Sun H."/>
            <person name="Tritt A."/>
            <person name="Yoshinaga Y."/>
            <person name="Zwiers L.-H."/>
            <person name="Turgeon B."/>
            <person name="Goodwin S."/>
            <person name="Spatafora J."/>
            <person name="Crous P."/>
            <person name="Grigoriev I."/>
        </authorList>
    </citation>
    <scope>NUCLEOTIDE SEQUENCE</scope>
    <source>
        <strain evidence="8">CBS 675.92</strain>
    </source>
</reference>
<dbReference type="EMBL" id="ML977026">
    <property type="protein sequence ID" value="KAF1950363.1"/>
    <property type="molecule type" value="Genomic_DNA"/>
</dbReference>
<dbReference type="Proteomes" id="UP000800035">
    <property type="component" value="Unassembled WGS sequence"/>
</dbReference>
<dbReference type="GO" id="GO:0000166">
    <property type="term" value="F:nucleotide binding"/>
    <property type="evidence" value="ECO:0007669"/>
    <property type="project" value="InterPro"/>
</dbReference>
<dbReference type="EC" id="1.1.1.179" evidence="3"/>
<evidence type="ECO:0000313" key="9">
    <source>
        <dbReference type="Proteomes" id="UP000800035"/>
    </source>
</evidence>
<dbReference type="InterPro" id="IPR036291">
    <property type="entry name" value="NAD(P)-bd_dom_sf"/>
</dbReference>
<feature type="domain" description="GFO/IDH/MocA-like oxidoreductase" evidence="7">
    <location>
        <begin position="149"/>
        <end position="264"/>
    </location>
</feature>
<keyword evidence="9" id="KW-1185">Reference proteome</keyword>
<dbReference type="AlphaFoldDB" id="A0A6A5TC59"/>
<evidence type="ECO:0000259" key="6">
    <source>
        <dbReference type="Pfam" id="PF01408"/>
    </source>
</evidence>
<organism evidence="8 9">
    <name type="scientific">Byssothecium circinans</name>
    <dbReference type="NCBI Taxonomy" id="147558"/>
    <lineage>
        <taxon>Eukaryota</taxon>
        <taxon>Fungi</taxon>
        <taxon>Dikarya</taxon>
        <taxon>Ascomycota</taxon>
        <taxon>Pezizomycotina</taxon>
        <taxon>Dothideomycetes</taxon>
        <taxon>Pleosporomycetidae</taxon>
        <taxon>Pleosporales</taxon>
        <taxon>Massarineae</taxon>
        <taxon>Massarinaceae</taxon>
        <taxon>Byssothecium</taxon>
    </lineage>
</organism>
<protein>
    <recommendedName>
        <fullName evidence="3">D-xylose 1-dehydrogenase (NADP(+), D-xylono-1,5-lactone-forming)</fullName>
        <ecNumber evidence="3">1.1.1.179</ecNumber>
    </recommendedName>
    <alternativeName>
        <fullName evidence="4">D-xylose-NADP dehydrogenase</fullName>
    </alternativeName>
</protein>
<gene>
    <name evidence="8" type="ORF">CC80DRAFT_482740</name>
</gene>
<evidence type="ECO:0000313" key="8">
    <source>
        <dbReference type="EMBL" id="KAF1950363.1"/>
    </source>
</evidence>
<comment type="similarity">
    <text evidence="1">Belongs to the Gfo/Idh/MocA family.</text>
</comment>
<evidence type="ECO:0000259" key="7">
    <source>
        <dbReference type="Pfam" id="PF22725"/>
    </source>
</evidence>
<name>A0A6A5TC59_9PLEO</name>
<dbReference type="InterPro" id="IPR050984">
    <property type="entry name" value="Gfo/Idh/MocA_domain"/>
</dbReference>
<proteinExistence type="inferred from homology"/>
<comment type="catalytic activity">
    <reaction evidence="5">
        <text>D-xylose + NADP(+) = D-xylono-1,5-lactone + NADPH + H(+)</text>
        <dbReference type="Rhea" id="RHEA:22000"/>
        <dbReference type="ChEBI" id="CHEBI:15378"/>
        <dbReference type="ChEBI" id="CHEBI:15867"/>
        <dbReference type="ChEBI" id="CHEBI:53455"/>
        <dbReference type="ChEBI" id="CHEBI:57783"/>
        <dbReference type="ChEBI" id="CHEBI:58349"/>
        <dbReference type="EC" id="1.1.1.179"/>
    </reaction>
</comment>
<dbReference type="InterPro" id="IPR055170">
    <property type="entry name" value="GFO_IDH_MocA-like_dom"/>
</dbReference>
<evidence type="ECO:0000256" key="3">
    <source>
        <dbReference type="ARBA" id="ARBA00038984"/>
    </source>
</evidence>
<dbReference type="GO" id="GO:0047837">
    <property type="term" value="F:D-xylose 1-dehydrogenase (NADP+) activity"/>
    <property type="evidence" value="ECO:0007669"/>
    <property type="project" value="UniProtKB-EC"/>
</dbReference>
<dbReference type="PANTHER" id="PTHR22604:SF115">
    <property type="entry name" value="DIHYDRODIOL DEHYDROGENASE, PUTATIVE (AFU_ORTHOLOGUE AFUA_1G07520)-RELATED"/>
    <property type="match status" value="1"/>
</dbReference>
<evidence type="ECO:0000256" key="2">
    <source>
        <dbReference type="ARBA" id="ARBA00023002"/>
    </source>
</evidence>
<keyword evidence="2" id="KW-0560">Oxidoreductase</keyword>
<evidence type="ECO:0000256" key="1">
    <source>
        <dbReference type="ARBA" id="ARBA00010928"/>
    </source>
</evidence>
<dbReference type="Gene3D" id="3.30.360.10">
    <property type="entry name" value="Dihydrodipicolinate Reductase, domain 2"/>
    <property type="match status" value="1"/>
</dbReference>
<dbReference type="InterPro" id="IPR000683">
    <property type="entry name" value="Gfo/Idh/MocA-like_OxRdtase_N"/>
</dbReference>
<evidence type="ECO:0000256" key="5">
    <source>
        <dbReference type="ARBA" id="ARBA00049233"/>
    </source>
</evidence>